<feature type="region of interest" description="Disordered" evidence="2">
    <location>
        <begin position="411"/>
        <end position="450"/>
    </location>
</feature>
<dbReference type="Proteomes" id="UP001642464">
    <property type="component" value="Unassembled WGS sequence"/>
</dbReference>
<dbReference type="SUPFAM" id="SSF57850">
    <property type="entry name" value="RING/U-box"/>
    <property type="match status" value="1"/>
</dbReference>
<feature type="region of interest" description="Disordered" evidence="2">
    <location>
        <begin position="47"/>
        <end position="101"/>
    </location>
</feature>
<evidence type="ECO:0000256" key="2">
    <source>
        <dbReference type="SAM" id="MobiDB-lite"/>
    </source>
</evidence>
<organism evidence="4 5">
    <name type="scientific">Durusdinium trenchii</name>
    <dbReference type="NCBI Taxonomy" id="1381693"/>
    <lineage>
        <taxon>Eukaryota</taxon>
        <taxon>Sar</taxon>
        <taxon>Alveolata</taxon>
        <taxon>Dinophyceae</taxon>
        <taxon>Suessiales</taxon>
        <taxon>Symbiodiniaceae</taxon>
        <taxon>Durusdinium</taxon>
    </lineage>
</organism>
<evidence type="ECO:0000259" key="3">
    <source>
        <dbReference type="PROSITE" id="PS50089"/>
    </source>
</evidence>
<feature type="compositionally biased region" description="Basic and acidic residues" evidence="2">
    <location>
        <begin position="62"/>
        <end position="73"/>
    </location>
</feature>
<comment type="caution">
    <text evidence="4">The sequence shown here is derived from an EMBL/GenBank/DDBJ whole genome shotgun (WGS) entry which is preliminary data.</text>
</comment>
<reference evidence="4 5" key="1">
    <citation type="submission" date="2024-02" db="EMBL/GenBank/DDBJ databases">
        <authorList>
            <person name="Chen Y."/>
            <person name="Shah S."/>
            <person name="Dougan E. K."/>
            <person name="Thang M."/>
            <person name="Chan C."/>
        </authorList>
    </citation>
    <scope>NUCLEOTIDE SEQUENCE [LARGE SCALE GENOMIC DNA]</scope>
</reference>
<protein>
    <recommendedName>
        <fullName evidence="3">RING-type domain-containing protein</fullName>
    </recommendedName>
</protein>
<evidence type="ECO:0000313" key="4">
    <source>
        <dbReference type="EMBL" id="CAK9097448.1"/>
    </source>
</evidence>
<accession>A0ABP0RCH5</accession>
<dbReference type="PROSITE" id="PS50089">
    <property type="entry name" value="ZF_RING_2"/>
    <property type="match status" value="1"/>
</dbReference>
<evidence type="ECO:0000313" key="5">
    <source>
        <dbReference type="Proteomes" id="UP001642464"/>
    </source>
</evidence>
<proteinExistence type="predicted"/>
<name>A0ABP0RCH5_9DINO</name>
<keyword evidence="1" id="KW-0863">Zinc-finger</keyword>
<keyword evidence="5" id="KW-1185">Reference proteome</keyword>
<evidence type="ECO:0000256" key="1">
    <source>
        <dbReference type="PROSITE-ProRule" id="PRU00175"/>
    </source>
</evidence>
<keyword evidence="1" id="KW-0862">Zinc</keyword>
<dbReference type="CDD" id="cd16448">
    <property type="entry name" value="RING-H2"/>
    <property type="match status" value="1"/>
</dbReference>
<dbReference type="InterPro" id="IPR013083">
    <property type="entry name" value="Znf_RING/FYVE/PHD"/>
</dbReference>
<feature type="compositionally biased region" description="Low complexity" evidence="2">
    <location>
        <begin position="74"/>
        <end position="88"/>
    </location>
</feature>
<sequence>MGRTARQNKRMKKAQAAQSQMMMNPMMNPMMAMNPFMNPMMAAAMGAPMGSNVESSPESDDDREREHHGRRDSSSAAAKASQPVPAQSTQQAQMVATTEELASEQSALGDVFSQAVNRAMRGLDQHRADLYNGDRENMNITRRTAVIRGLPKVRLADAVEAVDGQLDPTATSDLTQESLSKLLWILTRQKPCTSIARLKVRNYADFNTRLRRVHERISGNNPRMQQVVALIRQEPVLQNEWVSALAAEEGFDDEWMSLDHPAVPKRSGKAASRVHPENQQTLPKMMATAVVSKAAAATSAPVVVPADASRSTLAVPVVMGLPPVPKAKASPVRVPGAHAPAKAAPVASKAAGPVHVPEVPAATEAATRPVVLAASLPAVPPPPVTSPAAAVAEDVVMAEFEADIEAELEAQSSVGQQEHEASADIQEGPGPEPEADQEVVPPESAATAVDVPGDGALQQQSDLSDTKCCICQQPLRGGGLPAQVLEATECGHVHHKVCLENWWNFQNCRGLCPYKCQRSTSIQFQGNAVPASAAGASAPSAAGHAIEGDEALDAELADAGAAESDGVQPMVL</sequence>
<keyword evidence="1" id="KW-0479">Metal-binding</keyword>
<dbReference type="InterPro" id="IPR001841">
    <property type="entry name" value="Znf_RING"/>
</dbReference>
<dbReference type="Gene3D" id="3.30.40.10">
    <property type="entry name" value="Zinc/RING finger domain, C3HC4 (zinc finger)"/>
    <property type="match status" value="1"/>
</dbReference>
<gene>
    <name evidence="4" type="ORF">SCF082_LOCUS45710</name>
</gene>
<feature type="domain" description="RING-type" evidence="3">
    <location>
        <begin position="468"/>
        <end position="513"/>
    </location>
</feature>
<dbReference type="EMBL" id="CAXAMM010041126">
    <property type="protein sequence ID" value="CAK9097448.1"/>
    <property type="molecule type" value="Genomic_DNA"/>
</dbReference>